<reference evidence="3" key="1">
    <citation type="submission" date="2006-12" db="EMBL/GenBank/DDBJ databases">
        <title>Complete sequence of Mycobacterium vanbaalenii PYR-1.</title>
        <authorList>
            <consortium name="US DOE Joint Genome Institute"/>
            <person name="Copeland A."/>
            <person name="Lucas S."/>
            <person name="Lapidus A."/>
            <person name="Barry K."/>
            <person name="Detter J.C."/>
            <person name="Glavina del Rio T."/>
            <person name="Hammon N."/>
            <person name="Israni S."/>
            <person name="Dalin E."/>
            <person name="Tice H."/>
            <person name="Pitluck S."/>
            <person name="Singan V."/>
            <person name="Schmutz J."/>
            <person name="Larimer F."/>
            <person name="Land M."/>
            <person name="Hauser L."/>
            <person name="Kyrpides N."/>
            <person name="Anderson I.J."/>
            <person name="Miller C."/>
            <person name="Richardson P."/>
        </authorList>
    </citation>
    <scope>NUCLEOTIDE SEQUENCE [LARGE SCALE GENOMIC DNA]</scope>
    <source>
        <strain evidence="3">PYR-1</strain>
    </source>
</reference>
<dbReference type="GO" id="GO:0016491">
    <property type="term" value="F:oxidoreductase activity"/>
    <property type="evidence" value="ECO:0007669"/>
    <property type="project" value="InterPro"/>
</dbReference>
<dbReference type="HOGENOM" id="CLU_059206_3_0_11"/>
<feature type="compositionally biased region" description="Basic residues" evidence="1">
    <location>
        <begin position="1"/>
        <end position="33"/>
    </location>
</feature>
<feature type="region of interest" description="Disordered" evidence="1">
    <location>
        <begin position="1"/>
        <end position="39"/>
    </location>
</feature>
<gene>
    <name evidence="3" type="ordered locus">Mvan_0247</name>
</gene>
<dbReference type="PANTHER" id="PTHR36151">
    <property type="entry name" value="BLR2777 PROTEIN"/>
    <property type="match status" value="1"/>
</dbReference>
<accession>A1T1P6</accession>
<dbReference type="KEGG" id="mva:Mvan_0247"/>
<name>A1T1P6_MYCVP</name>
<evidence type="ECO:0000256" key="1">
    <source>
        <dbReference type="SAM" id="MobiDB-lite"/>
    </source>
</evidence>
<dbReference type="PANTHER" id="PTHR36151:SF3">
    <property type="entry name" value="ER-BOUND OXYGENASE MPAB_MPAB'_RUBBER OXYGENASE CATALYTIC DOMAIN-CONTAINING PROTEIN"/>
    <property type="match status" value="1"/>
</dbReference>
<evidence type="ECO:0000313" key="3">
    <source>
        <dbReference type="EMBL" id="ABM11096.1"/>
    </source>
</evidence>
<evidence type="ECO:0000259" key="2">
    <source>
        <dbReference type="Pfam" id="PF09995"/>
    </source>
</evidence>
<evidence type="ECO:0000313" key="4">
    <source>
        <dbReference type="Proteomes" id="UP000009159"/>
    </source>
</evidence>
<dbReference type="Proteomes" id="UP000009159">
    <property type="component" value="Chromosome"/>
</dbReference>
<dbReference type="Pfam" id="PF09995">
    <property type="entry name" value="MPAB_Lcp_cat"/>
    <property type="match status" value="1"/>
</dbReference>
<dbReference type="STRING" id="350058.Mvan_0247"/>
<keyword evidence="4" id="KW-1185">Reference proteome</keyword>
<sequence>MGRHRAAARRPVRGARDRRRGTQARPLRQRRRPAPSGGVRRLRGVLARTAGHGRLYLMSRNRIQIDRRTARWSDDPVTVADAMDFWSFAAGAANVIMQLSRPAVGYGVVESKVDSGNLSKHPWKRARTTFQYLAVAIFGSDDDRAAFREAVDGVHRQVKSGPSSPVRYNAFDRDLQMWVAACLFVGLEDTYQLLRGEMTHEQSEQFYLSAATLGTTLQVSAEQWPLTRTDFDRYWDTACQQVEMDDVVRSYLTDLINLRMINPVLALPFRPLLKFLTAGFLAPVFRDALGVTWGGGRQWCFERLFLVVAFVNRFIPGFIRQGGSHVLLADVRMRVRRQRRLV</sequence>
<dbReference type="EMBL" id="CP000511">
    <property type="protein sequence ID" value="ABM11096.1"/>
    <property type="molecule type" value="Genomic_DNA"/>
</dbReference>
<dbReference type="InterPro" id="IPR018713">
    <property type="entry name" value="MPAB/Lcp_cat_dom"/>
</dbReference>
<proteinExistence type="predicted"/>
<feature type="domain" description="ER-bound oxygenase mpaB/mpaB'/Rubber oxygenase catalytic" evidence="2">
    <location>
        <begin position="85"/>
        <end position="309"/>
    </location>
</feature>
<organism evidence="3 4">
    <name type="scientific">Mycolicibacterium vanbaalenii (strain DSM 7251 / JCM 13017 / BCRC 16820 / KCTC 9966 / NRRL B-24157 / PYR-1)</name>
    <name type="common">Mycobacterium vanbaalenii</name>
    <dbReference type="NCBI Taxonomy" id="350058"/>
    <lineage>
        <taxon>Bacteria</taxon>
        <taxon>Bacillati</taxon>
        <taxon>Actinomycetota</taxon>
        <taxon>Actinomycetes</taxon>
        <taxon>Mycobacteriales</taxon>
        <taxon>Mycobacteriaceae</taxon>
        <taxon>Mycolicibacterium</taxon>
    </lineage>
</organism>
<protein>
    <recommendedName>
        <fullName evidence="2">ER-bound oxygenase mpaB/mpaB'/Rubber oxygenase catalytic domain-containing protein</fullName>
    </recommendedName>
</protein>
<dbReference type="AlphaFoldDB" id="A1T1P6"/>
<dbReference type="eggNOG" id="COG3662">
    <property type="taxonomic scope" value="Bacteria"/>
</dbReference>